<sequence length="435" mass="46556">MESTSARGSAPEENCLGYARCASLDSAVRPSLPTRSSSQLSRRSSRQGSRGSMSLSREMGDSILSSMRHSLQLADQLLGDADSSVLAQLIDSGDRVLAPEGDVGQDTANISEHHKVGPLPDGAKMNNDGKIAAVPISLMNPKDTVANVPADSSAKVEPYKPSLRLDYAAYLIHLAVFGFFGVFTRYGLQKLFGPGCLALTSDQSPLYPDLPSNMLGSFLMGWFGIIFKADIRQISDHLVVGITTGYMGSLTTFSGWNQKMVALSSKGHWVYAVAGIVLGMFIVNESITVGAETVKVRSLADGAVLWLGCSVAPPGVWLRWYLARLNGQGIGKQKSFRWLPIGTLAANVLGAGIMAVLAVTSKAVHTKRSTVILSGIQLGFLGCLSTVSTFAAEVYTMRRSGQITKAFVYAASTFLLSFVLGTLVYSVPVWVKHYE</sequence>
<comment type="caution">
    <text evidence="11">The sequence shown here is derived from an EMBL/GenBank/DDBJ whole genome shotgun (WGS) entry which is preliminary data.</text>
</comment>
<feature type="compositionally biased region" description="Low complexity" evidence="9">
    <location>
        <begin position="35"/>
        <end position="56"/>
    </location>
</feature>
<dbReference type="AlphaFoldDB" id="A0AAV5E9U5"/>
<dbReference type="GO" id="GO:0005886">
    <property type="term" value="C:plasma membrane"/>
    <property type="evidence" value="ECO:0007669"/>
    <property type="project" value="UniProtKB-SubCell"/>
</dbReference>
<feature type="transmembrane region" description="Helical" evidence="10">
    <location>
        <begin position="238"/>
        <end position="256"/>
    </location>
</feature>
<feature type="transmembrane region" description="Helical" evidence="10">
    <location>
        <begin position="268"/>
        <end position="287"/>
    </location>
</feature>
<evidence type="ECO:0000256" key="8">
    <source>
        <dbReference type="ARBA" id="ARBA00035585"/>
    </source>
</evidence>
<organism evidence="11 12">
    <name type="scientific">Eleusine coracana subsp. coracana</name>
    <dbReference type="NCBI Taxonomy" id="191504"/>
    <lineage>
        <taxon>Eukaryota</taxon>
        <taxon>Viridiplantae</taxon>
        <taxon>Streptophyta</taxon>
        <taxon>Embryophyta</taxon>
        <taxon>Tracheophyta</taxon>
        <taxon>Spermatophyta</taxon>
        <taxon>Magnoliopsida</taxon>
        <taxon>Liliopsida</taxon>
        <taxon>Poales</taxon>
        <taxon>Poaceae</taxon>
        <taxon>PACMAD clade</taxon>
        <taxon>Chloridoideae</taxon>
        <taxon>Cynodonteae</taxon>
        <taxon>Eleusininae</taxon>
        <taxon>Eleusine</taxon>
    </lineage>
</organism>
<evidence type="ECO:0000313" key="12">
    <source>
        <dbReference type="Proteomes" id="UP001054889"/>
    </source>
</evidence>
<proteinExistence type="inferred from homology"/>
<keyword evidence="6 10" id="KW-0472">Membrane</keyword>
<feature type="transmembrane region" description="Helical" evidence="10">
    <location>
        <begin position="206"/>
        <end position="226"/>
    </location>
</feature>
<dbReference type="PANTHER" id="PTHR28259:SF1">
    <property type="entry name" value="FLUORIDE EXPORT PROTEIN 1-RELATED"/>
    <property type="match status" value="1"/>
</dbReference>
<accession>A0AAV5E9U5</accession>
<dbReference type="EMBL" id="BQKI01000074">
    <property type="protein sequence ID" value="GJN20159.1"/>
    <property type="molecule type" value="Genomic_DNA"/>
</dbReference>
<gene>
    <name evidence="11" type="primary">gb07500</name>
    <name evidence="11" type="ORF">PR202_gb07500</name>
</gene>
<protein>
    <submittedName>
        <fullName evidence="11">Uncharacterized protein</fullName>
    </submittedName>
</protein>
<feature type="transmembrane region" description="Helical" evidence="10">
    <location>
        <begin position="338"/>
        <end position="359"/>
    </location>
</feature>
<evidence type="ECO:0000256" key="10">
    <source>
        <dbReference type="SAM" id="Phobius"/>
    </source>
</evidence>
<evidence type="ECO:0000256" key="4">
    <source>
        <dbReference type="ARBA" id="ARBA00022692"/>
    </source>
</evidence>
<dbReference type="Proteomes" id="UP001054889">
    <property type="component" value="Unassembled WGS sequence"/>
</dbReference>
<keyword evidence="4 10" id="KW-0812">Transmembrane</keyword>
<name>A0AAV5E9U5_ELECO</name>
<comment type="similarity">
    <text evidence="7">Belongs to the fluoride channel Fluc/FEX (TC 1.A.43) family.</text>
</comment>
<evidence type="ECO:0000256" key="9">
    <source>
        <dbReference type="SAM" id="MobiDB-lite"/>
    </source>
</evidence>
<keyword evidence="12" id="KW-1185">Reference proteome</keyword>
<evidence type="ECO:0000256" key="3">
    <source>
        <dbReference type="ARBA" id="ARBA00022475"/>
    </source>
</evidence>
<evidence type="ECO:0000256" key="7">
    <source>
        <dbReference type="ARBA" id="ARBA00035120"/>
    </source>
</evidence>
<evidence type="ECO:0000313" key="11">
    <source>
        <dbReference type="EMBL" id="GJN20159.1"/>
    </source>
</evidence>
<comment type="subcellular location">
    <subcellularLocation>
        <location evidence="2">Cell membrane</location>
        <topology evidence="2">Multi-pass membrane protein</topology>
    </subcellularLocation>
</comment>
<feature type="transmembrane region" description="Helical" evidence="10">
    <location>
        <begin position="407"/>
        <end position="431"/>
    </location>
</feature>
<feature type="transmembrane region" description="Helical" evidence="10">
    <location>
        <begin position="299"/>
        <end position="318"/>
    </location>
</feature>
<feature type="region of interest" description="Disordered" evidence="9">
    <location>
        <begin position="27"/>
        <end position="56"/>
    </location>
</feature>
<comment type="catalytic activity">
    <reaction evidence="8">
        <text>fluoride(in) = fluoride(out)</text>
        <dbReference type="Rhea" id="RHEA:76159"/>
        <dbReference type="ChEBI" id="CHEBI:17051"/>
    </reaction>
    <physiologicalReaction direction="left-to-right" evidence="8">
        <dbReference type="Rhea" id="RHEA:76160"/>
    </physiologicalReaction>
</comment>
<feature type="region of interest" description="Disordered" evidence="9">
    <location>
        <begin position="105"/>
        <end position="124"/>
    </location>
</feature>
<keyword evidence="5 10" id="KW-1133">Transmembrane helix</keyword>
<feature type="transmembrane region" description="Helical" evidence="10">
    <location>
        <begin position="371"/>
        <end position="395"/>
    </location>
</feature>
<dbReference type="Pfam" id="PF02537">
    <property type="entry name" value="CRCB"/>
    <property type="match status" value="2"/>
</dbReference>
<keyword evidence="3" id="KW-1003">Cell membrane</keyword>
<comment type="function">
    <text evidence="1">Fluoride channel required for the rapid expulsion of cytoplasmic fluoride.</text>
</comment>
<dbReference type="InterPro" id="IPR003691">
    <property type="entry name" value="FluC"/>
</dbReference>
<evidence type="ECO:0000256" key="6">
    <source>
        <dbReference type="ARBA" id="ARBA00023136"/>
    </source>
</evidence>
<evidence type="ECO:0000256" key="1">
    <source>
        <dbReference type="ARBA" id="ARBA00002598"/>
    </source>
</evidence>
<dbReference type="GO" id="GO:1903425">
    <property type="term" value="F:fluoride transmembrane transporter activity"/>
    <property type="evidence" value="ECO:0007669"/>
    <property type="project" value="TreeGrafter"/>
</dbReference>
<feature type="transmembrane region" description="Helical" evidence="10">
    <location>
        <begin position="167"/>
        <end position="186"/>
    </location>
</feature>
<evidence type="ECO:0000256" key="2">
    <source>
        <dbReference type="ARBA" id="ARBA00004651"/>
    </source>
</evidence>
<evidence type="ECO:0000256" key="5">
    <source>
        <dbReference type="ARBA" id="ARBA00022989"/>
    </source>
</evidence>
<reference evidence="11" key="1">
    <citation type="journal article" date="2018" name="DNA Res.">
        <title>Multiple hybrid de novo genome assembly of finger millet, an orphan allotetraploid crop.</title>
        <authorList>
            <person name="Hatakeyama M."/>
            <person name="Aluri S."/>
            <person name="Balachadran M.T."/>
            <person name="Sivarajan S.R."/>
            <person name="Patrignani A."/>
            <person name="Gruter S."/>
            <person name="Poveda L."/>
            <person name="Shimizu-Inatsugi R."/>
            <person name="Baeten J."/>
            <person name="Francoijs K.J."/>
            <person name="Nataraja K.N."/>
            <person name="Reddy Y.A.N."/>
            <person name="Phadnis S."/>
            <person name="Ravikumar R.L."/>
            <person name="Schlapbach R."/>
            <person name="Sreeman S.M."/>
            <person name="Shimizu K.K."/>
        </authorList>
    </citation>
    <scope>NUCLEOTIDE SEQUENCE</scope>
</reference>
<dbReference type="PANTHER" id="PTHR28259">
    <property type="entry name" value="FLUORIDE EXPORT PROTEIN 1-RELATED"/>
    <property type="match status" value="1"/>
</dbReference>
<reference evidence="11" key="2">
    <citation type="submission" date="2021-12" db="EMBL/GenBank/DDBJ databases">
        <title>Resequencing data analysis of finger millet.</title>
        <authorList>
            <person name="Hatakeyama M."/>
            <person name="Aluri S."/>
            <person name="Balachadran M.T."/>
            <person name="Sivarajan S.R."/>
            <person name="Poveda L."/>
            <person name="Shimizu-Inatsugi R."/>
            <person name="Schlapbach R."/>
            <person name="Sreeman S.M."/>
            <person name="Shimizu K.K."/>
        </authorList>
    </citation>
    <scope>NUCLEOTIDE SEQUENCE</scope>
</reference>